<protein>
    <recommendedName>
        <fullName evidence="6">Peptidyl-prolyl cis-trans isomerase</fullName>
        <ecNumber evidence="6">5.2.1.8</ecNumber>
    </recommendedName>
</protein>
<keyword evidence="3 5" id="KW-0697">Rotamase</keyword>
<dbReference type="InterPro" id="IPR046357">
    <property type="entry name" value="PPIase_dom_sf"/>
</dbReference>
<name>A0A938YVM2_9ARCH</name>
<sequence>MVFMKEGSIIEINYTGKVTATNEVFESTVEKKAIEAGIFNSKQEYKPMVVVVGEGDVLKGLDKALLEMKAGQARKVLVKPEEGWGQRNPNNISVVPLQQFRKRKINPIPGLVVELNGRQGKVQSISGGRVRVDFNHPLAGKELEYELKVEGEITQPKEQIEALYKKYFYMVPEKEKSLKIEKGSVEVSLSPRYSANLGPLKKLFGEMVSRHVKGFEKIRFVEEFVKEKEAQKKETGQEEKPVSEKQGKKPKAQKPKN</sequence>
<organism evidence="9 10">
    <name type="scientific">Candidatus Iainarchaeum sp</name>
    <dbReference type="NCBI Taxonomy" id="3101447"/>
    <lineage>
        <taxon>Archaea</taxon>
        <taxon>Candidatus Iainarchaeota</taxon>
        <taxon>Candidatus Iainarchaeia</taxon>
        <taxon>Candidatus Iainarchaeales</taxon>
        <taxon>Candidatus Iainarchaeaceae</taxon>
        <taxon>Candidatus Iainarchaeum</taxon>
    </lineage>
</organism>
<dbReference type="Gene3D" id="3.30.70.2210">
    <property type="match status" value="1"/>
</dbReference>
<evidence type="ECO:0000256" key="1">
    <source>
        <dbReference type="ARBA" id="ARBA00000971"/>
    </source>
</evidence>
<dbReference type="Pfam" id="PF22199">
    <property type="entry name" value="FKBP26_IF"/>
    <property type="match status" value="1"/>
</dbReference>
<reference evidence="9" key="1">
    <citation type="submission" date="2021-01" db="EMBL/GenBank/DDBJ databases">
        <title>Active Sulfur Cycling in an Early Earth Analoge.</title>
        <authorList>
            <person name="Hahn C.R."/>
            <person name="Youssef N.H."/>
            <person name="Elshahed M."/>
        </authorList>
    </citation>
    <scope>NUCLEOTIDE SEQUENCE</scope>
    <source>
        <strain evidence="9">Zod_Metabat.1151</strain>
    </source>
</reference>
<comment type="catalytic activity">
    <reaction evidence="1 5 6">
        <text>[protein]-peptidylproline (omega=180) = [protein]-peptidylproline (omega=0)</text>
        <dbReference type="Rhea" id="RHEA:16237"/>
        <dbReference type="Rhea" id="RHEA-COMP:10747"/>
        <dbReference type="Rhea" id="RHEA-COMP:10748"/>
        <dbReference type="ChEBI" id="CHEBI:83833"/>
        <dbReference type="ChEBI" id="CHEBI:83834"/>
        <dbReference type="EC" id="5.2.1.8"/>
    </reaction>
</comment>
<dbReference type="PROSITE" id="PS50059">
    <property type="entry name" value="FKBP_PPIASE"/>
    <property type="match status" value="1"/>
</dbReference>
<evidence type="ECO:0000256" key="6">
    <source>
        <dbReference type="RuleBase" id="RU003915"/>
    </source>
</evidence>
<dbReference type="GO" id="GO:0003755">
    <property type="term" value="F:peptidyl-prolyl cis-trans isomerase activity"/>
    <property type="evidence" value="ECO:0007669"/>
    <property type="project" value="UniProtKB-UniRule"/>
</dbReference>
<dbReference type="EC" id="5.2.1.8" evidence="6"/>
<feature type="domain" description="PPIase FKBP-type" evidence="8">
    <location>
        <begin position="7"/>
        <end position="121"/>
    </location>
</feature>
<comment type="similarity">
    <text evidence="2 6">Belongs to the FKBP-type PPIase family.</text>
</comment>
<dbReference type="InterPro" id="IPR054016">
    <property type="entry name" value="FKBP26_IF"/>
</dbReference>
<dbReference type="AlphaFoldDB" id="A0A938YVM2"/>
<keyword evidence="4 5" id="KW-0413">Isomerase</keyword>
<evidence type="ECO:0000256" key="7">
    <source>
        <dbReference type="SAM" id="MobiDB-lite"/>
    </source>
</evidence>
<dbReference type="Gene3D" id="3.10.50.40">
    <property type="match status" value="1"/>
</dbReference>
<feature type="compositionally biased region" description="Basic residues" evidence="7">
    <location>
        <begin position="248"/>
        <end position="257"/>
    </location>
</feature>
<dbReference type="InterPro" id="IPR048261">
    <property type="entry name" value="SlpA/SlyD-like_ins_sf"/>
</dbReference>
<dbReference type="EMBL" id="JAFGDB010000007">
    <property type="protein sequence ID" value="MBN2066922.1"/>
    <property type="molecule type" value="Genomic_DNA"/>
</dbReference>
<dbReference type="Proteomes" id="UP000809243">
    <property type="component" value="Unassembled WGS sequence"/>
</dbReference>
<evidence type="ECO:0000259" key="8">
    <source>
        <dbReference type="PROSITE" id="PS50059"/>
    </source>
</evidence>
<evidence type="ECO:0000313" key="10">
    <source>
        <dbReference type="Proteomes" id="UP000809243"/>
    </source>
</evidence>
<dbReference type="InterPro" id="IPR001179">
    <property type="entry name" value="PPIase_FKBP_dom"/>
</dbReference>
<evidence type="ECO:0000256" key="5">
    <source>
        <dbReference type="PROSITE-ProRule" id="PRU00277"/>
    </source>
</evidence>
<evidence type="ECO:0000256" key="2">
    <source>
        <dbReference type="ARBA" id="ARBA00006577"/>
    </source>
</evidence>
<gene>
    <name evidence="9" type="ORF">JW744_00460</name>
</gene>
<comment type="caution">
    <text evidence="9">The sequence shown here is derived from an EMBL/GenBank/DDBJ whole genome shotgun (WGS) entry which is preliminary data.</text>
</comment>
<dbReference type="Pfam" id="PF00254">
    <property type="entry name" value="FKBP_C"/>
    <property type="match status" value="1"/>
</dbReference>
<evidence type="ECO:0000313" key="9">
    <source>
        <dbReference type="EMBL" id="MBN2066922.1"/>
    </source>
</evidence>
<dbReference type="PANTHER" id="PTHR47861:SF2">
    <property type="entry name" value="LONG-TYPE PEPTIDYL-PROLYL CIS-TRANS ISOMERASE"/>
    <property type="match status" value="1"/>
</dbReference>
<dbReference type="Gene3D" id="2.40.10.330">
    <property type="match status" value="1"/>
</dbReference>
<dbReference type="PANTHER" id="PTHR47861">
    <property type="entry name" value="FKBP-TYPE PEPTIDYL-PROLYL CIS-TRANS ISOMERASE SLYD"/>
    <property type="match status" value="1"/>
</dbReference>
<feature type="region of interest" description="Disordered" evidence="7">
    <location>
        <begin position="229"/>
        <end position="257"/>
    </location>
</feature>
<evidence type="ECO:0000256" key="3">
    <source>
        <dbReference type="ARBA" id="ARBA00023110"/>
    </source>
</evidence>
<evidence type="ECO:0000256" key="4">
    <source>
        <dbReference type="ARBA" id="ARBA00023235"/>
    </source>
</evidence>
<dbReference type="SUPFAM" id="SSF54534">
    <property type="entry name" value="FKBP-like"/>
    <property type="match status" value="1"/>
</dbReference>
<feature type="compositionally biased region" description="Basic and acidic residues" evidence="7">
    <location>
        <begin position="229"/>
        <end position="247"/>
    </location>
</feature>
<proteinExistence type="inferred from homology"/>
<accession>A0A938YVM2</accession>